<keyword evidence="7 9" id="KW-0811">Translocation</keyword>
<dbReference type="InterPro" id="IPR005807">
    <property type="entry name" value="SecE_bac"/>
</dbReference>
<keyword evidence="2 9" id="KW-0813">Transport</keyword>
<keyword evidence="5 9" id="KW-0653">Protein transport</keyword>
<name>A0ABT1L6H8_9GAMM</name>
<dbReference type="PANTHER" id="PTHR33910">
    <property type="entry name" value="PROTEIN TRANSLOCASE SUBUNIT SECE"/>
    <property type="match status" value="1"/>
</dbReference>
<dbReference type="PANTHER" id="PTHR33910:SF1">
    <property type="entry name" value="PROTEIN TRANSLOCASE SUBUNIT SECE"/>
    <property type="match status" value="1"/>
</dbReference>
<evidence type="ECO:0000256" key="9">
    <source>
        <dbReference type="HAMAP-Rule" id="MF_00422"/>
    </source>
</evidence>
<dbReference type="InterPro" id="IPR038379">
    <property type="entry name" value="SecE_sf"/>
</dbReference>
<keyword evidence="3 9" id="KW-1003">Cell membrane</keyword>
<accession>A0ABT1L6H8</accession>
<organism evidence="10 11">
    <name type="scientific">Candidatus Synchoanobacter obligatus</name>
    <dbReference type="NCBI Taxonomy" id="2919597"/>
    <lineage>
        <taxon>Bacteria</taxon>
        <taxon>Pseudomonadati</taxon>
        <taxon>Pseudomonadota</taxon>
        <taxon>Gammaproteobacteria</taxon>
        <taxon>Candidatus Comchoanobacterales</taxon>
        <taxon>Candidatus Comchoanobacteraceae</taxon>
        <taxon>Candidatus Synchoanobacter</taxon>
    </lineage>
</organism>
<sequence>MSLKVKDRFFSALLGAASAYAVYVQYFAPIQIRQQVPYVWGLVLVVVFLFLRMSQPGQDFIVYVKQARAELRKVVWPQSSEVMSATTAVGIAVAIFSILVSLLDSMLSGLLAKIIG</sequence>
<comment type="caution">
    <text evidence="10">The sequence shown here is derived from an EMBL/GenBank/DDBJ whole genome shotgun (WGS) entry which is preliminary data.</text>
</comment>
<comment type="caution">
    <text evidence="9">Lacks conserved residue(s) required for the propagation of feature annotation.</text>
</comment>
<evidence type="ECO:0000313" key="10">
    <source>
        <dbReference type="EMBL" id="MCP8352473.1"/>
    </source>
</evidence>
<evidence type="ECO:0000313" key="11">
    <source>
        <dbReference type="Proteomes" id="UP001320768"/>
    </source>
</evidence>
<dbReference type="InterPro" id="IPR001901">
    <property type="entry name" value="Translocase_SecE/Sec61-g"/>
</dbReference>
<dbReference type="RefSeq" id="WP_258569578.1">
    <property type="nucleotide sequence ID" value="NZ_JAKUDN010000002.1"/>
</dbReference>
<dbReference type="HAMAP" id="MF_00422">
    <property type="entry name" value="SecE"/>
    <property type="match status" value="1"/>
</dbReference>
<evidence type="ECO:0000256" key="5">
    <source>
        <dbReference type="ARBA" id="ARBA00022927"/>
    </source>
</evidence>
<keyword evidence="6 9" id="KW-1133">Transmembrane helix</keyword>
<dbReference type="EMBL" id="JAKUDN010000002">
    <property type="protein sequence ID" value="MCP8352473.1"/>
    <property type="molecule type" value="Genomic_DNA"/>
</dbReference>
<protein>
    <recommendedName>
        <fullName evidence="9">Protein translocase subunit SecE</fullName>
    </recommendedName>
</protein>
<evidence type="ECO:0000256" key="6">
    <source>
        <dbReference type="ARBA" id="ARBA00022989"/>
    </source>
</evidence>
<comment type="subunit">
    <text evidence="9">Component of the Sec protein translocase complex. Heterotrimer consisting of SecY, SecE and SecG subunits. The heterotrimers can form oligomers, although 1 heterotrimer is thought to be able to translocate proteins. Interacts with the ribosome. Interacts with SecDF, and other proteins may be involved. Interacts with SecA.</text>
</comment>
<feature type="transmembrane region" description="Helical" evidence="9">
    <location>
        <begin position="82"/>
        <end position="103"/>
    </location>
</feature>
<dbReference type="Pfam" id="PF00584">
    <property type="entry name" value="SecE"/>
    <property type="match status" value="1"/>
</dbReference>
<dbReference type="NCBIfam" id="TIGR00964">
    <property type="entry name" value="secE_bact"/>
    <property type="match status" value="1"/>
</dbReference>
<evidence type="ECO:0000256" key="3">
    <source>
        <dbReference type="ARBA" id="ARBA00022475"/>
    </source>
</evidence>
<dbReference type="Gene3D" id="1.20.5.1030">
    <property type="entry name" value="Preprotein translocase secy subunit"/>
    <property type="match status" value="1"/>
</dbReference>
<evidence type="ECO:0000256" key="7">
    <source>
        <dbReference type="ARBA" id="ARBA00023010"/>
    </source>
</evidence>
<evidence type="ECO:0000256" key="4">
    <source>
        <dbReference type="ARBA" id="ARBA00022692"/>
    </source>
</evidence>
<comment type="subcellular location">
    <subcellularLocation>
        <location evidence="1">Membrane</location>
    </subcellularLocation>
</comment>
<proteinExistence type="inferred from homology"/>
<evidence type="ECO:0000256" key="8">
    <source>
        <dbReference type="ARBA" id="ARBA00023136"/>
    </source>
</evidence>
<evidence type="ECO:0000256" key="1">
    <source>
        <dbReference type="ARBA" id="ARBA00004370"/>
    </source>
</evidence>
<dbReference type="PROSITE" id="PS01067">
    <property type="entry name" value="SECE_SEC61G"/>
    <property type="match status" value="1"/>
</dbReference>
<evidence type="ECO:0000256" key="2">
    <source>
        <dbReference type="ARBA" id="ARBA00022448"/>
    </source>
</evidence>
<comment type="function">
    <text evidence="9">Essential subunit of the Sec protein translocation channel SecYEG. Clamps together the 2 halves of SecY. May contact the channel plug during translocation.</text>
</comment>
<gene>
    <name evidence="9 10" type="primary">secE</name>
    <name evidence="10" type="ORF">MKS91_04145</name>
</gene>
<dbReference type="Proteomes" id="UP001320768">
    <property type="component" value="Unassembled WGS sequence"/>
</dbReference>
<comment type="similarity">
    <text evidence="9">Belongs to the SecE/SEC61-gamma family.</text>
</comment>
<keyword evidence="4 9" id="KW-0812">Transmembrane</keyword>
<reference evidence="10 11" key="1">
    <citation type="journal article" date="2022" name="Nat. Microbiol.">
        <title>The microbiome of a bacterivorous marine choanoflagellate contains a resource-demanding obligate bacterial associate.</title>
        <authorList>
            <person name="Needham D.M."/>
            <person name="Poirier C."/>
            <person name="Bachy C."/>
            <person name="George E.E."/>
            <person name="Wilken S."/>
            <person name="Yung C.C.M."/>
            <person name="Limardo A.J."/>
            <person name="Morando M."/>
            <person name="Sudek L."/>
            <person name="Malmstrom R.R."/>
            <person name="Keeling P.J."/>
            <person name="Santoro A.E."/>
            <person name="Worden A.Z."/>
        </authorList>
    </citation>
    <scope>NUCLEOTIDE SEQUENCE [LARGE SCALE GENOMIC DNA]</scope>
    <source>
        <strain evidence="10 11">Comchoano-2</strain>
    </source>
</reference>
<keyword evidence="8 9" id="KW-0472">Membrane</keyword>
<feature type="transmembrane region" description="Helical" evidence="9">
    <location>
        <begin position="37"/>
        <end position="53"/>
    </location>
</feature>
<keyword evidence="11" id="KW-1185">Reference proteome</keyword>